<proteinExistence type="predicted"/>
<name>A0AAV8WA66_9CUCU</name>
<sequence>MDPAVFMQGKIDLGTVGSYLGIDGRVTPELRAHHQRQGVKFLEHFELIPRKHTPANCPDCGVPLATTDRQRDAHEWTYVCINHLLQRKFAFLENTFLGGTFSYGQCSADKIVILLYAWYRQQPIMDLVVDLSLTSETVIYWYSIFRDIACAIAWHEFVPIGGVKDVVEVNVTQLTYNDMSDMDDIDIYTDSEERPTIWVVGGISRTTKKRFTLVVKSIDEDALLPLLQQCIDGNSYVCVGNKLSFIETEVVFSGCGERKNFIHPPKKGQRMWVPADRFNKECLDSKWKGPSPRPGVQPFRKHTHNLTKVWIDLKMHLKTLDNVALADQYIGEYMYRQNVLKEYGLRSKEGFIRFLHDINRVYPGIGRKGMKNRFENILDCNCHECNS</sequence>
<gene>
    <name evidence="1" type="ORF">NQ315_002020</name>
</gene>
<accession>A0AAV8WA66</accession>
<dbReference type="Proteomes" id="UP001159042">
    <property type="component" value="Unassembled WGS sequence"/>
</dbReference>
<dbReference type="PANTHER" id="PTHR47163">
    <property type="entry name" value="DDE_TNP_IS1595 DOMAIN-CONTAINING PROTEIN"/>
    <property type="match status" value="1"/>
</dbReference>
<evidence type="ECO:0000313" key="1">
    <source>
        <dbReference type="EMBL" id="KAJ8923461.1"/>
    </source>
</evidence>
<dbReference type="PANTHER" id="PTHR47163:SF2">
    <property type="entry name" value="SI:DKEY-17M8.2"/>
    <property type="match status" value="1"/>
</dbReference>
<comment type="caution">
    <text evidence="1">The sequence shown here is derived from an EMBL/GenBank/DDBJ whole genome shotgun (WGS) entry which is preliminary data.</text>
</comment>
<evidence type="ECO:0000313" key="2">
    <source>
        <dbReference type="Proteomes" id="UP001159042"/>
    </source>
</evidence>
<reference evidence="1 2" key="1">
    <citation type="journal article" date="2023" name="Insect Mol. Biol.">
        <title>Genome sequencing provides insights into the evolution of gene families encoding plant cell wall-degrading enzymes in longhorned beetles.</title>
        <authorList>
            <person name="Shin N.R."/>
            <person name="Okamura Y."/>
            <person name="Kirsch R."/>
            <person name="Pauchet Y."/>
        </authorList>
    </citation>
    <scope>NUCLEOTIDE SEQUENCE [LARGE SCALE GENOMIC DNA]</scope>
    <source>
        <strain evidence="1">EAD_L_NR</strain>
    </source>
</reference>
<keyword evidence="2" id="KW-1185">Reference proteome</keyword>
<dbReference type="InterPro" id="IPR053164">
    <property type="entry name" value="IS1016-like_transposase"/>
</dbReference>
<organism evidence="1 2">
    <name type="scientific">Exocentrus adspersus</name>
    <dbReference type="NCBI Taxonomy" id="1586481"/>
    <lineage>
        <taxon>Eukaryota</taxon>
        <taxon>Metazoa</taxon>
        <taxon>Ecdysozoa</taxon>
        <taxon>Arthropoda</taxon>
        <taxon>Hexapoda</taxon>
        <taxon>Insecta</taxon>
        <taxon>Pterygota</taxon>
        <taxon>Neoptera</taxon>
        <taxon>Endopterygota</taxon>
        <taxon>Coleoptera</taxon>
        <taxon>Polyphaga</taxon>
        <taxon>Cucujiformia</taxon>
        <taxon>Chrysomeloidea</taxon>
        <taxon>Cerambycidae</taxon>
        <taxon>Lamiinae</taxon>
        <taxon>Acanthocinini</taxon>
        <taxon>Exocentrus</taxon>
    </lineage>
</organism>
<dbReference type="AlphaFoldDB" id="A0AAV8WA66"/>
<dbReference type="EMBL" id="JANEYG010000005">
    <property type="protein sequence ID" value="KAJ8923461.1"/>
    <property type="molecule type" value="Genomic_DNA"/>
</dbReference>
<evidence type="ECO:0008006" key="3">
    <source>
        <dbReference type="Google" id="ProtNLM"/>
    </source>
</evidence>
<protein>
    <recommendedName>
        <fullName evidence="3">Transposase</fullName>
    </recommendedName>
</protein>